<evidence type="ECO:0000256" key="2">
    <source>
        <dbReference type="ARBA" id="ARBA00022723"/>
    </source>
</evidence>
<keyword evidence="3 7" id="KW-0863">Zinc-finger</keyword>
<evidence type="ECO:0000256" key="1">
    <source>
        <dbReference type="ARBA" id="ARBA00004123"/>
    </source>
</evidence>
<dbReference type="SUPFAM" id="SSF57716">
    <property type="entry name" value="Glucocorticoid receptor-like (DNA-binding domain)"/>
    <property type="match status" value="1"/>
</dbReference>
<feature type="region of interest" description="Disordered" evidence="9">
    <location>
        <begin position="456"/>
        <end position="475"/>
    </location>
</feature>
<dbReference type="PROSITE" id="PS00344">
    <property type="entry name" value="GATA_ZN_FINGER_1"/>
    <property type="match status" value="1"/>
</dbReference>
<evidence type="ECO:0000313" key="11">
    <source>
        <dbReference type="EMBL" id="KAL2891559.1"/>
    </source>
</evidence>
<reference evidence="11 12" key="1">
    <citation type="submission" date="2020-05" db="EMBL/GenBank/DDBJ databases">
        <title>Ceratocystis lukuohia genome.</title>
        <authorList>
            <person name="Harrington T.C."/>
            <person name="Kim K."/>
            <person name="Mayers C.G."/>
        </authorList>
    </citation>
    <scope>NUCLEOTIDE SEQUENCE [LARGE SCALE GENOMIC DNA]</scope>
    <source>
        <strain evidence="11 12">C4212</strain>
    </source>
</reference>
<dbReference type="CDD" id="cd00202">
    <property type="entry name" value="ZnF_GATA"/>
    <property type="match status" value="1"/>
</dbReference>
<dbReference type="InterPro" id="IPR013088">
    <property type="entry name" value="Znf_NHR/GATA"/>
</dbReference>
<protein>
    <submittedName>
        <fullName evidence="11">GATA type zinc finger protein asd-4</fullName>
    </submittedName>
</protein>
<dbReference type="Gene3D" id="3.30.50.10">
    <property type="entry name" value="Erythroid Transcription Factor GATA-1, subunit A"/>
    <property type="match status" value="1"/>
</dbReference>
<dbReference type="PROSITE" id="PS50114">
    <property type="entry name" value="GATA_ZN_FINGER_2"/>
    <property type="match status" value="1"/>
</dbReference>
<evidence type="ECO:0000313" key="12">
    <source>
        <dbReference type="Proteomes" id="UP001610728"/>
    </source>
</evidence>
<evidence type="ECO:0000256" key="5">
    <source>
        <dbReference type="ARBA" id="ARBA00023063"/>
    </source>
</evidence>
<keyword evidence="8" id="KW-0175">Coiled coil</keyword>
<comment type="subcellular location">
    <subcellularLocation>
        <location evidence="1">Nucleus</location>
    </subcellularLocation>
</comment>
<sequence length="618" mass="66079">MEDNSQILSLPNSTATIEVPAQNGEPASQADAVPTSAAATTTTNATTAPAVHICAGYDSSTTRLAAIASQNDDASFPADVHGRVAGSNYWWRRKYLANHNPQTQQQPTCHNCGTSTTPLWRRDEYGAVLCNACGLFLKLHGRPRPISLKTDVIKSRNRVKVMRNDMDGLRKKQQTYALAPDMNSVDLGSMAQAARRAVKPGNGMHPDADQNARVTTQLYNTAGLSGFSSLEDAHFSQAALGQFPTRSGSPGLHGDGRHDSASQTHDQLIASLRTRVNELELINELFRGRLGQLEHDEANARRGQELSGVTENQLRQEIDDLLKANSDIRMQLEESHRRENALKRRLDELDVELREALDGNVEPGRKRARITEALESTNMALATISDTSASDTHIHGLSQPEHDINGQVQSTEDTAALATRAALVASMVMGVEGLSHGTTTTVDNGVPSVQMTEGLQGTHNEQQHEQSHEHHLPTSISASMPEPMDVTPIVHGHLSTDIPVKSNLMTAVASEGVSNEASASVNAIEETMSIPIDSSMKIDPLIQESHAIALRAVTDAAAAVSNVGPAPEPAMAVDGNVSAPTPASASAPNSTPVVEESSTAIAQGLETAEQTSVETQQQ</sequence>
<keyword evidence="6" id="KW-0539">Nucleus</keyword>
<dbReference type="InterPro" id="IPR000679">
    <property type="entry name" value="Znf_GATA"/>
</dbReference>
<feature type="region of interest" description="Disordered" evidence="9">
    <location>
        <begin position="571"/>
        <end position="618"/>
    </location>
</feature>
<comment type="caution">
    <text evidence="11">The sequence shown here is derived from an EMBL/GenBank/DDBJ whole genome shotgun (WGS) entry which is preliminary data.</text>
</comment>
<evidence type="ECO:0000256" key="4">
    <source>
        <dbReference type="ARBA" id="ARBA00022833"/>
    </source>
</evidence>
<organism evidence="11 12">
    <name type="scientific">Ceratocystis lukuohia</name>
    <dbReference type="NCBI Taxonomy" id="2019550"/>
    <lineage>
        <taxon>Eukaryota</taxon>
        <taxon>Fungi</taxon>
        <taxon>Dikarya</taxon>
        <taxon>Ascomycota</taxon>
        <taxon>Pezizomycotina</taxon>
        <taxon>Sordariomycetes</taxon>
        <taxon>Hypocreomycetidae</taxon>
        <taxon>Microascales</taxon>
        <taxon>Ceratocystidaceae</taxon>
        <taxon>Ceratocystis</taxon>
    </lineage>
</organism>
<keyword evidence="2" id="KW-0479">Metal-binding</keyword>
<evidence type="ECO:0000256" key="9">
    <source>
        <dbReference type="SAM" id="MobiDB-lite"/>
    </source>
</evidence>
<evidence type="ECO:0000259" key="10">
    <source>
        <dbReference type="PROSITE" id="PS50114"/>
    </source>
</evidence>
<proteinExistence type="predicted"/>
<name>A0ABR4MTN0_9PEZI</name>
<feature type="compositionally biased region" description="Polar residues" evidence="9">
    <location>
        <begin position="608"/>
        <end position="618"/>
    </location>
</feature>
<evidence type="ECO:0000256" key="8">
    <source>
        <dbReference type="SAM" id="Coils"/>
    </source>
</evidence>
<evidence type="ECO:0000256" key="6">
    <source>
        <dbReference type="ARBA" id="ARBA00023242"/>
    </source>
</evidence>
<dbReference type="InterPro" id="IPR039355">
    <property type="entry name" value="Transcription_factor_GATA"/>
</dbReference>
<dbReference type="Pfam" id="PF25026">
    <property type="entry name" value="Asd-4"/>
    <property type="match status" value="1"/>
</dbReference>
<evidence type="ECO:0000256" key="7">
    <source>
        <dbReference type="PROSITE-ProRule" id="PRU00094"/>
    </source>
</evidence>
<dbReference type="EMBL" id="JABSNW010000001">
    <property type="protein sequence ID" value="KAL2891559.1"/>
    <property type="molecule type" value="Genomic_DNA"/>
</dbReference>
<dbReference type="Pfam" id="PF00320">
    <property type="entry name" value="GATA"/>
    <property type="match status" value="1"/>
</dbReference>
<dbReference type="Proteomes" id="UP001610728">
    <property type="component" value="Unassembled WGS sequence"/>
</dbReference>
<dbReference type="SMART" id="SM00401">
    <property type="entry name" value="ZnF_GATA"/>
    <property type="match status" value="1"/>
</dbReference>
<accession>A0ABR4MTN0</accession>
<feature type="compositionally biased region" description="Low complexity" evidence="9">
    <location>
        <begin position="576"/>
        <end position="594"/>
    </location>
</feature>
<evidence type="ECO:0000256" key="3">
    <source>
        <dbReference type="ARBA" id="ARBA00022771"/>
    </source>
</evidence>
<dbReference type="PRINTS" id="PR00619">
    <property type="entry name" value="GATAZNFINGER"/>
</dbReference>
<dbReference type="InterPro" id="IPR056998">
    <property type="entry name" value="Asd-4/GZF3_helical"/>
</dbReference>
<keyword evidence="12" id="KW-1185">Reference proteome</keyword>
<dbReference type="GeneID" id="98115163"/>
<feature type="region of interest" description="Disordered" evidence="9">
    <location>
        <begin position="241"/>
        <end position="263"/>
    </location>
</feature>
<gene>
    <name evidence="11" type="ORF">HOO65_010917</name>
</gene>
<feature type="domain" description="GATA-type" evidence="10">
    <location>
        <begin position="103"/>
        <end position="156"/>
    </location>
</feature>
<dbReference type="RefSeq" id="XP_070862739.1">
    <property type="nucleotide sequence ID" value="XM_071005367.1"/>
</dbReference>
<feature type="coiled-coil region" evidence="8">
    <location>
        <begin position="311"/>
        <end position="359"/>
    </location>
</feature>
<dbReference type="PANTHER" id="PTHR10071">
    <property type="entry name" value="TRANSCRIPTION FACTOR GATA FAMILY MEMBER"/>
    <property type="match status" value="1"/>
</dbReference>
<dbReference type="PANTHER" id="PTHR10071:SF281">
    <property type="entry name" value="BOX A-BINDING FACTOR-RELATED"/>
    <property type="match status" value="1"/>
</dbReference>
<feature type="compositionally biased region" description="Basic and acidic residues" evidence="9">
    <location>
        <begin position="461"/>
        <end position="472"/>
    </location>
</feature>
<keyword evidence="4" id="KW-0862">Zinc</keyword>
<keyword evidence="5" id="KW-0534">Nitrate assimilation</keyword>